<dbReference type="AlphaFoldDB" id="A0A4Q7WMP3"/>
<feature type="compositionally biased region" description="Basic and acidic residues" evidence="1">
    <location>
        <begin position="222"/>
        <end position="239"/>
    </location>
</feature>
<organism evidence="2 3">
    <name type="scientific">Kribbella rubisoli</name>
    <dbReference type="NCBI Taxonomy" id="3075929"/>
    <lineage>
        <taxon>Bacteria</taxon>
        <taxon>Bacillati</taxon>
        <taxon>Actinomycetota</taxon>
        <taxon>Actinomycetes</taxon>
        <taxon>Propionibacteriales</taxon>
        <taxon>Kribbellaceae</taxon>
        <taxon>Kribbella</taxon>
    </lineage>
</organism>
<dbReference type="Proteomes" id="UP000292027">
    <property type="component" value="Unassembled WGS sequence"/>
</dbReference>
<dbReference type="EMBL" id="SHKR01000015">
    <property type="protein sequence ID" value="RZU11351.1"/>
    <property type="molecule type" value="Genomic_DNA"/>
</dbReference>
<evidence type="ECO:0000313" key="2">
    <source>
        <dbReference type="EMBL" id="RZU11351.1"/>
    </source>
</evidence>
<proteinExistence type="predicted"/>
<accession>A0A4Q7WMP3</accession>
<name>A0A4Q7WMP3_9ACTN</name>
<feature type="region of interest" description="Disordered" evidence="1">
    <location>
        <begin position="347"/>
        <end position="383"/>
    </location>
</feature>
<feature type="region of interest" description="Disordered" evidence="1">
    <location>
        <begin position="205"/>
        <end position="260"/>
    </location>
</feature>
<feature type="compositionally biased region" description="Basic and acidic residues" evidence="1">
    <location>
        <begin position="374"/>
        <end position="383"/>
    </location>
</feature>
<gene>
    <name evidence="2" type="ORF">EV645_6517</name>
</gene>
<dbReference type="RefSeq" id="WP_130447803.1">
    <property type="nucleotide sequence ID" value="NZ_SHKR01000015.1"/>
</dbReference>
<dbReference type="OrthoDB" id="5525274at2"/>
<feature type="compositionally biased region" description="Low complexity" evidence="1">
    <location>
        <begin position="207"/>
        <end position="220"/>
    </location>
</feature>
<evidence type="ECO:0000313" key="3">
    <source>
        <dbReference type="Proteomes" id="UP000292027"/>
    </source>
</evidence>
<protein>
    <submittedName>
        <fullName evidence="2">Uncharacterized protein</fullName>
    </submittedName>
</protein>
<evidence type="ECO:0000256" key="1">
    <source>
        <dbReference type="SAM" id="MobiDB-lite"/>
    </source>
</evidence>
<sequence>MSHGHDLSIDLLSTTLVGVDRTADAHRRLGATAQAVVDDLPRALARTPLPSGLWFIRELDLALGCGELSRLPELVPQWAQAIVDVLSQSISTDPRWIHFESDVDLLATFVVSTVADRNDDDWMWVQAGLVDSPAYAVDSAVRIPVALSRRPHAVLPGLIQAVARCGVPGIDRALGVEGWTALAIVIGATYGVSAAALDGGTVVPSDAAAQRSSAAPTATQRARMDRVVMDRPEADRTEAEQPASDRAADPGRAGSYGEVDRTVADWTERDQAVADRAVVLVGRSSLAVSFLKSRLRPDLAVATAWAWLIVYEVEPALASAPSGQPTVAEIARQLLERLATDEIVLAPTHRDPHNTIAPEEIPDSRPASAAAITDRGDSDSSDRSAEQSRWAGLLFLLATSAHAGLPGCVRDDPALSQRGVQWTLWQVGQLLTRAAGDEPAVLALAGLSRTDVAKLLDGVPATDAEQRRVALLAARWRRITVARLQAAACGTDDLPSPAPARLLDWLIHRGGHIVATPGWVEVVLPGMSVELAIRSAGLDLDPGFVPWLGTVVTFRYE</sequence>
<reference evidence="2 3" key="1">
    <citation type="journal article" date="2015" name="Stand. Genomic Sci.">
        <title>Genomic Encyclopedia of Bacterial and Archaeal Type Strains, Phase III: the genomes of soil and plant-associated and newly described type strains.</title>
        <authorList>
            <person name="Whitman W.B."/>
            <person name="Woyke T."/>
            <person name="Klenk H.P."/>
            <person name="Zhou Y."/>
            <person name="Lilburn T.G."/>
            <person name="Beck B.J."/>
            <person name="De Vos P."/>
            <person name="Vandamme P."/>
            <person name="Eisen J.A."/>
            <person name="Garrity G."/>
            <person name="Hugenholtz P."/>
            <person name="Kyrpides N.C."/>
        </authorList>
    </citation>
    <scope>NUCLEOTIDE SEQUENCE [LARGE SCALE GENOMIC DNA]</scope>
    <source>
        <strain evidence="2 3">VKM Ac-2540</strain>
    </source>
</reference>
<keyword evidence="3" id="KW-1185">Reference proteome</keyword>
<comment type="caution">
    <text evidence="2">The sequence shown here is derived from an EMBL/GenBank/DDBJ whole genome shotgun (WGS) entry which is preliminary data.</text>
</comment>